<dbReference type="AlphaFoldDB" id="A0A822ZXE9"/>
<sequence>MVSVKYKQLERELEEICEAEDFERAERVSESFAAT</sequence>
<dbReference type="InterPro" id="IPR001943">
    <property type="entry name" value="UVR_dom"/>
</dbReference>
<protein>
    <recommendedName>
        <fullName evidence="1">UVR domain-containing protein</fullName>
    </recommendedName>
</protein>
<evidence type="ECO:0000259" key="1">
    <source>
        <dbReference type="Pfam" id="PF02151"/>
    </source>
</evidence>
<comment type="caution">
    <text evidence="2">The sequence shown here is derived from an EMBL/GenBank/DDBJ whole genome shotgun (WGS) entry which is preliminary data.</text>
</comment>
<evidence type="ECO:0000313" key="2">
    <source>
        <dbReference type="EMBL" id="DAD48211.1"/>
    </source>
</evidence>
<dbReference type="EMBL" id="DUZY01000008">
    <property type="protein sequence ID" value="DAD48211.1"/>
    <property type="molecule type" value="Genomic_DNA"/>
</dbReference>
<accession>A0A822ZXE9</accession>
<keyword evidence="3" id="KW-1185">Reference proteome</keyword>
<gene>
    <name evidence="2" type="ORF">HUJ06_018148</name>
</gene>
<dbReference type="Pfam" id="PF02151">
    <property type="entry name" value="UVR"/>
    <property type="match status" value="1"/>
</dbReference>
<name>A0A822ZXE9_NELNU</name>
<organism evidence="2 3">
    <name type="scientific">Nelumbo nucifera</name>
    <name type="common">Sacred lotus</name>
    <dbReference type="NCBI Taxonomy" id="4432"/>
    <lineage>
        <taxon>Eukaryota</taxon>
        <taxon>Viridiplantae</taxon>
        <taxon>Streptophyta</taxon>
        <taxon>Embryophyta</taxon>
        <taxon>Tracheophyta</taxon>
        <taxon>Spermatophyta</taxon>
        <taxon>Magnoliopsida</taxon>
        <taxon>Proteales</taxon>
        <taxon>Nelumbonaceae</taxon>
        <taxon>Nelumbo</taxon>
    </lineage>
</organism>
<feature type="domain" description="UVR" evidence="1">
    <location>
        <begin position="7"/>
        <end position="28"/>
    </location>
</feature>
<reference evidence="2 3" key="1">
    <citation type="journal article" date="2020" name="Mol. Biol. Evol.">
        <title>Distinct Expression and Methylation Patterns for Genes with Different Fates following a Single Whole-Genome Duplication in Flowering Plants.</title>
        <authorList>
            <person name="Shi T."/>
            <person name="Rahmani R.S."/>
            <person name="Gugger P.F."/>
            <person name="Wang M."/>
            <person name="Li H."/>
            <person name="Zhang Y."/>
            <person name="Li Z."/>
            <person name="Wang Q."/>
            <person name="Van de Peer Y."/>
            <person name="Marchal K."/>
            <person name="Chen J."/>
        </authorList>
    </citation>
    <scope>NUCLEOTIDE SEQUENCE [LARGE SCALE GENOMIC DNA]</scope>
    <source>
        <tissue evidence="2">Leaf</tissue>
    </source>
</reference>
<proteinExistence type="predicted"/>
<dbReference type="Proteomes" id="UP000607653">
    <property type="component" value="Unassembled WGS sequence"/>
</dbReference>
<evidence type="ECO:0000313" key="3">
    <source>
        <dbReference type="Proteomes" id="UP000607653"/>
    </source>
</evidence>